<protein>
    <recommendedName>
        <fullName evidence="4">Lipoprotein</fullName>
    </recommendedName>
</protein>
<dbReference type="AlphaFoldDB" id="A0A0D0L5M3"/>
<dbReference type="Proteomes" id="UP000032068">
    <property type="component" value="Unassembled WGS sequence"/>
</dbReference>
<evidence type="ECO:0008006" key="4">
    <source>
        <dbReference type="Google" id="ProtNLM"/>
    </source>
</evidence>
<name>A0A0D0L5M3_9PSED</name>
<accession>A0A0D0L5M3</accession>
<dbReference type="EMBL" id="JXQW01000002">
    <property type="protein sequence ID" value="KIQ06345.1"/>
    <property type="molecule type" value="Genomic_DNA"/>
</dbReference>
<dbReference type="Pfam" id="PF20101">
    <property type="entry name" value="DUF6491"/>
    <property type="match status" value="1"/>
</dbReference>
<comment type="caution">
    <text evidence="2">The sequence shown here is derived from an EMBL/GenBank/DDBJ whole genome shotgun (WGS) entry which is preliminary data.</text>
</comment>
<sequence>MSRIGCGAITLLTLLLGACAQSPARDENLPLEQRLASLGYRQGEVVDALQRFDIDGWQYLDKTHIILGDGPGRSYLVTFSRPCRNLNVSNGLGFSTTVGLLTRLDRIVSSDGSGFAEHCLIGELHRLEKVPKPGK</sequence>
<reference evidence="2 3" key="1">
    <citation type="submission" date="2014-12" db="EMBL/GenBank/DDBJ databases">
        <title>16Stimator: statistical estimation of ribosomal gene copy numbers from draft genome assemblies.</title>
        <authorList>
            <person name="Perisin M.A."/>
            <person name="Vetter M."/>
            <person name="Gilbert J.A."/>
            <person name="Bergelson J."/>
        </authorList>
    </citation>
    <scope>NUCLEOTIDE SEQUENCE [LARGE SCALE GENOMIC DNA]</scope>
    <source>
        <strain evidence="2 3">MEJ086</strain>
    </source>
</reference>
<gene>
    <name evidence="2" type="ORF">RU08_01135</name>
</gene>
<dbReference type="RefSeq" id="WP_042551947.1">
    <property type="nucleotide sequence ID" value="NZ_JXQW01000002.1"/>
</dbReference>
<feature type="chain" id="PRO_5002232554" description="Lipoprotein" evidence="1">
    <location>
        <begin position="21"/>
        <end position="135"/>
    </location>
</feature>
<dbReference type="OrthoDB" id="9155375at2"/>
<proteinExistence type="predicted"/>
<evidence type="ECO:0000256" key="1">
    <source>
        <dbReference type="SAM" id="SignalP"/>
    </source>
</evidence>
<evidence type="ECO:0000313" key="3">
    <source>
        <dbReference type="Proteomes" id="UP000032068"/>
    </source>
</evidence>
<dbReference type="InterPro" id="IPR045500">
    <property type="entry name" value="DUF6491"/>
</dbReference>
<evidence type="ECO:0000313" key="2">
    <source>
        <dbReference type="EMBL" id="KIQ06345.1"/>
    </source>
</evidence>
<dbReference type="PROSITE" id="PS51257">
    <property type="entry name" value="PROKAR_LIPOPROTEIN"/>
    <property type="match status" value="1"/>
</dbReference>
<feature type="signal peptide" evidence="1">
    <location>
        <begin position="1"/>
        <end position="20"/>
    </location>
</feature>
<keyword evidence="1" id="KW-0732">Signal</keyword>
<organism evidence="2 3">
    <name type="scientific">Pseudomonas fulva</name>
    <dbReference type="NCBI Taxonomy" id="47880"/>
    <lineage>
        <taxon>Bacteria</taxon>
        <taxon>Pseudomonadati</taxon>
        <taxon>Pseudomonadota</taxon>
        <taxon>Gammaproteobacteria</taxon>
        <taxon>Pseudomonadales</taxon>
        <taxon>Pseudomonadaceae</taxon>
        <taxon>Pseudomonas</taxon>
    </lineage>
</organism>